<keyword evidence="7" id="KW-1185">Reference proteome</keyword>
<dbReference type="PANTHER" id="PTHR43903">
    <property type="entry name" value="NEUROLIGIN"/>
    <property type="match status" value="1"/>
</dbReference>
<evidence type="ECO:0000313" key="7">
    <source>
        <dbReference type="Proteomes" id="UP001164746"/>
    </source>
</evidence>
<dbReference type="PROSITE" id="PS00941">
    <property type="entry name" value="CARBOXYLESTERASE_B_2"/>
    <property type="match status" value="1"/>
</dbReference>
<evidence type="ECO:0000313" key="6">
    <source>
        <dbReference type="EMBL" id="WAR25317.1"/>
    </source>
</evidence>
<dbReference type="Proteomes" id="UP001164746">
    <property type="component" value="Chromosome 14"/>
</dbReference>
<dbReference type="InterPro" id="IPR002018">
    <property type="entry name" value="CarbesteraseB"/>
</dbReference>
<feature type="signal peptide" evidence="4">
    <location>
        <begin position="1"/>
        <end position="23"/>
    </location>
</feature>
<proteinExistence type="inferred from homology"/>
<keyword evidence="2 4" id="KW-0732">Signal</keyword>
<dbReference type="Gene3D" id="3.40.50.1820">
    <property type="entry name" value="alpha/beta hydrolase"/>
    <property type="match status" value="1"/>
</dbReference>
<gene>
    <name evidence="6" type="ORF">MAR_011021</name>
</gene>
<dbReference type="InterPro" id="IPR051093">
    <property type="entry name" value="Neuroligin/BSAL"/>
</dbReference>
<dbReference type="EMBL" id="CP111025">
    <property type="protein sequence ID" value="WAR25317.1"/>
    <property type="molecule type" value="Genomic_DNA"/>
</dbReference>
<comment type="similarity">
    <text evidence="1 4">Belongs to the type-B carboxylesterase/lipase family.</text>
</comment>
<evidence type="ECO:0000256" key="3">
    <source>
        <dbReference type="ARBA" id="ARBA00022801"/>
    </source>
</evidence>
<dbReference type="InterPro" id="IPR019826">
    <property type="entry name" value="Carboxylesterase_B_AS"/>
</dbReference>
<protein>
    <recommendedName>
        <fullName evidence="4">Carboxylic ester hydrolase</fullName>
        <ecNumber evidence="4">3.1.1.-</ecNumber>
    </recommendedName>
</protein>
<evidence type="ECO:0000256" key="1">
    <source>
        <dbReference type="ARBA" id="ARBA00005964"/>
    </source>
</evidence>
<dbReference type="SUPFAM" id="SSF53474">
    <property type="entry name" value="alpha/beta-Hydrolases"/>
    <property type="match status" value="1"/>
</dbReference>
<sequence length="598" mass="66138">MLFVQKIIPCLAVLIHIISGGEQESIHVRTNYGTIQGYRKFYNGSSVNQFIGVPYAAPPVGDLRFRKPKPPQLWDEVYQADSFPPSCMQDLLQNDAWLIPNQNISEDCLYLSIYVPGNNISLSNKSQKSVMVWIHGGGFTAGQSSTFDGSYLALQGDVIVVTINYRLGLFGFLSTEDEHARGNYGLWDQIAAIEWVHENIDNFGGNKSSVCIFGESAGGYSVGLHTVLTQNRGRIHRAISESGAVYSPRAVAQQSVVVAGRAARSLNCSTSSNKVIINCLKTISASALLKVQGDAAFGFQENETFINRLGPVIDNELILQNPVDILRNKSSPSYEFFKELDIMAGTNNAEGGLMYWRMMKYQQPYSFNISEGIPQKALCDIVAPAAASGFSAYRDQISKAVCDQYSVSDVSLADQARSTVNVYADIQFIIPTVQTLDAHSEQTHGGRSYQYIFTHEPSFTWIQDRPPWLRGANHAGELPFVFGLDHFYPPGRDKPEEERKLSDTVMTYWTNFAKTGDPNGAGNSSLPEWQEFNPESRAYMNLSLTPGPGRHLYAERVVFWTETVPEIMQPPLANPSTTNIPGDDGNNGSILNISFTLL</sequence>
<dbReference type="Pfam" id="PF00135">
    <property type="entry name" value="COesterase"/>
    <property type="match status" value="1"/>
</dbReference>
<dbReference type="InterPro" id="IPR019819">
    <property type="entry name" value="Carboxylesterase_B_CS"/>
</dbReference>
<dbReference type="EC" id="3.1.1.-" evidence="4"/>
<accession>A0ABY7FW91</accession>
<evidence type="ECO:0000256" key="2">
    <source>
        <dbReference type="ARBA" id="ARBA00022729"/>
    </source>
</evidence>
<evidence type="ECO:0000256" key="4">
    <source>
        <dbReference type="RuleBase" id="RU361235"/>
    </source>
</evidence>
<dbReference type="InterPro" id="IPR029058">
    <property type="entry name" value="AB_hydrolase_fold"/>
</dbReference>
<reference evidence="6" key="1">
    <citation type="submission" date="2022-11" db="EMBL/GenBank/DDBJ databases">
        <title>Centuries of genome instability and evolution in soft-shell clam transmissible cancer (bioRxiv).</title>
        <authorList>
            <person name="Hart S.F.M."/>
            <person name="Yonemitsu M.A."/>
            <person name="Giersch R.M."/>
            <person name="Beal B.F."/>
            <person name="Arriagada G."/>
            <person name="Davis B.W."/>
            <person name="Ostrander E.A."/>
            <person name="Goff S.P."/>
            <person name="Metzger M.J."/>
        </authorList>
    </citation>
    <scope>NUCLEOTIDE SEQUENCE</scope>
    <source>
        <strain evidence="6">MELC-2E11</strain>
        <tissue evidence="6">Siphon/mantle</tissue>
    </source>
</reference>
<feature type="chain" id="PRO_5045012490" description="Carboxylic ester hydrolase" evidence="4">
    <location>
        <begin position="24"/>
        <end position="598"/>
    </location>
</feature>
<dbReference type="PROSITE" id="PS00122">
    <property type="entry name" value="CARBOXYLESTERASE_B_1"/>
    <property type="match status" value="1"/>
</dbReference>
<name>A0ABY7FW91_MYAAR</name>
<feature type="non-terminal residue" evidence="6">
    <location>
        <position position="598"/>
    </location>
</feature>
<keyword evidence="3 4" id="KW-0378">Hydrolase</keyword>
<evidence type="ECO:0000259" key="5">
    <source>
        <dbReference type="Pfam" id="PF00135"/>
    </source>
</evidence>
<organism evidence="6 7">
    <name type="scientific">Mya arenaria</name>
    <name type="common">Soft-shell clam</name>
    <dbReference type="NCBI Taxonomy" id="6604"/>
    <lineage>
        <taxon>Eukaryota</taxon>
        <taxon>Metazoa</taxon>
        <taxon>Spiralia</taxon>
        <taxon>Lophotrochozoa</taxon>
        <taxon>Mollusca</taxon>
        <taxon>Bivalvia</taxon>
        <taxon>Autobranchia</taxon>
        <taxon>Heteroconchia</taxon>
        <taxon>Euheterodonta</taxon>
        <taxon>Imparidentia</taxon>
        <taxon>Neoheterodontei</taxon>
        <taxon>Myida</taxon>
        <taxon>Myoidea</taxon>
        <taxon>Myidae</taxon>
        <taxon>Mya</taxon>
    </lineage>
</organism>
<feature type="domain" description="Carboxylesterase type B" evidence="5">
    <location>
        <begin position="26"/>
        <end position="560"/>
    </location>
</feature>